<dbReference type="InterPro" id="IPR002893">
    <property type="entry name" value="Znf_MYND"/>
</dbReference>
<dbReference type="Gene3D" id="6.10.140.2220">
    <property type="match status" value="1"/>
</dbReference>
<dbReference type="OrthoDB" id="432970at2759"/>
<dbReference type="EMBL" id="ML122269">
    <property type="protein sequence ID" value="RPD59699.1"/>
    <property type="molecule type" value="Genomic_DNA"/>
</dbReference>
<dbReference type="STRING" id="1328759.A0A5C2S963"/>
<proteinExistence type="predicted"/>
<dbReference type="AlphaFoldDB" id="A0A5C2S963"/>
<evidence type="ECO:0000259" key="5">
    <source>
        <dbReference type="PROSITE" id="PS50865"/>
    </source>
</evidence>
<dbReference type="Proteomes" id="UP000313359">
    <property type="component" value="Unassembled WGS sequence"/>
</dbReference>
<dbReference type="PROSITE" id="PS50865">
    <property type="entry name" value="ZF_MYND_2"/>
    <property type="match status" value="1"/>
</dbReference>
<evidence type="ECO:0000313" key="7">
    <source>
        <dbReference type="Proteomes" id="UP000313359"/>
    </source>
</evidence>
<evidence type="ECO:0000256" key="3">
    <source>
        <dbReference type="ARBA" id="ARBA00022833"/>
    </source>
</evidence>
<evidence type="ECO:0000256" key="1">
    <source>
        <dbReference type="ARBA" id="ARBA00022723"/>
    </source>
</evidence>
<dbReference type="PROSITE" id="PS01360">
    <property type="entry name" value="ZF_MYND_1"/>
    <property type="match status" value="1"/>
</dbReference>
<keyword evidence="7" id="KW-1185">Reference proteome</keyword>
<protein>
    <recommendedName>
        <fullName evidence="5">MYND-type domain-containing protein</fullName>
    </recommendedName>
</protein>
<organism evidence="6 7">
    <name type="scientific">Lentinus tigrinus ALCF2SS1-6</name>
    <dbReference type="NCBI Taxonomy" id="1328759"/>
    <lineage>
        <taxon>Eukaryota</taxon>
        <taxon>Fungi</taxon>
        <taxon>Dikarya</taxon>
        <taxon>Basidiomycota</taxon>
        <taxon>Agaricomycotina</taxon>
        <taxon>Agaricomycetes</taxon>
        <taxon>Polyporales</taxon>
        <taxon>Polyporaceae</taxon>
        <taxon>Lentinus</taxon>
    </lineage>
</organism>
<feature type="domain" description="MYND-type" evidence="5">
    <location>
        <begin position="30"/>
        <end position="72"/>
    </location>
</feature>
<accession>A0A5C2S963</accession>
<reference evidence="6" key="1">
    <citation type="journal article" date="2018" name="Genome Biol. Evol.">
        <title>Genomics and development of Lentinus tigrinus, a white-rot wood-decaying mushroom with dimorphic fruiting bodies.</title>
        <authorList>
            <person name="Wu B."/>
            <person name="Xu Z."/>
            <person name="Knudson A."/>
            <person name="Carlson A."/>
            <person name="Chen N."/>
            <person name="Kovaka S."/>
            <person name="LaButti K."/>
            <person name="Lipzen A."/>
            <person name="Pennachio C."/>
            <person name="Riley R."/>
            <person name="Schakwitz W."/>
            <person name="Umezawa K."/>
            <person name="Ohm R.A."/>
            <person name="Grigoriev I.V."/>
            <person name="Nagy L.G."/>
            <person name="Gibbons J."/>
            <person name="Hibbett D."/>
        </authorList>
    </citation>
    <scope>NUCLEOTIDE SEQUENCE [LARGE SCALE GENOMIC DNA]</scope>
    <source>
        <strain evidence="6">ALCF2SS1-6</strain>
    </source>
</reference>
<gene>
    <name evidence="6" type="ORF">L227DRAFT_527195</name>
</gene>
<evidence type="ECO:0000256" key="2">
    <source>
        <dbReference type="ARBA" id="ARBA00022771"/>
    </source>
</evidence>
<dbReference type="GO" id="GO:0008270">
    <property type="term" value="F:zinc ion binding"/>
    <property type="evidence" value="ECO:0007669"/>
    <property type="project" value="UniProtKB-KW"/>
</dbReference>
<keyword evidence="1" id="KW-0479">Metal-binding</keyword>
<evidence type="ECO:0000313" key="6">
    <source>
        <dbReference type="EMBL" id="RPD59699.1"/>
    </source>
</evidence>
<keyword evidence="3" id="KW-0862">Zinc</keyword>
<evidence type="ECO:0000256" key="4">
    <source>
        <dbReference type="PROSITE-ProRule" id="PRU00134"/>
    </source>
</evidence>
<sequence length="247" mass="27295">MAAVYAQPAAANYFTAPAHAAPKQRGYRVCDHCGAVEQPHLAKFRLCGGCMTTQYCSPDCQKAHWSRHKAICQHTASQISSAKQPGPGMMDEGLVKNLRKFVSAHASLLGWAGFQALQLKRVPSNIRQNALLVELSYRPSSPDSLRRFAIKSTHIVPRTYVTDNDPLVGADIHRREDRCRKSGGIGCAVILIQCGEISQVMPVEVDSPSRISWDTRDDWCDVLRHFVDSGRTDFKPISTTSRGIVYG</sequence>
<keyword evidence="2 4" id="KW-0863">Zinc-finger</keyword>
<name>A0A5C2S963_9APHY</name>
<dbReference type="Pfam" id="PF01753">
    <property type="entry name" value="zf-MYND"/>
    <property type="match status" value="1"/>
</dbReference>
<dbReference type="SUPFAM" id="SSF144232">
    <property type="entry name" value="HIT/MYND zinc finger-like"/>
    <property type="match status" value="1"/>
</dbReference>